<feature type="domain" description="Thiamine-binding protein" evidence="3">
    <location>
        <begin position="4"/>
        <end position="96"/>
    </location>
</feature>
<evidence type="ECO:0000313" key="4">
    <source>
        <dbReference type="EMBL" id="PAV05223.1"/>
    </source>
</evidence>
<feature type="region of interest" description="Disordered" evidence="2">
    <location>
        <begin position="80"/>
        <end position="101"/>
    </location>
</feature>
<proteinExistence type="inferred from homology"/>
<organism evidence="4 5">
    <name type="scientific">Methanobacterium bryantii</name>
    <dbReference type="NCBI Taxonomy" id="2161"/>
    <lineage>
        <taxon>Archaea</taxon>
        <taxon>Methanobacteriati</taxon>
        <taxon>Methanobacteriota</taxon>
        <taxon>Methanomada group</taxon>
        <taxon>Methanobacteria</taxon>
        <taxon>Methanobacteriales</taxon>
        <taxon>Methanobacteriaceae</taxon>
        <taxon>Methanobacterium</taxon>
    </lineage>
</organism>
<dbReference type="OrthoDB" id="10763at2157"/>
<protein>
    <recommendedName>
        <fullName evidence="3">Thiamine-binding protein domain-containing protein</fullName>
    </recommendedName>
</protein>
<dbReference type="Pfam" id="PF01910">
    <property type="entry name" value="Thiamine_BP"/>
    <property type="match status" value="1"/>
</dbReference>
<evidence type="ECO:0000256" key="2">
    <source>
        <dbReference type="SAM" id="MobiDB-lite"/>
    </source>
</evidence>
<dbReference type="PANTHER" id="PTHR33777">
    <property type="entry name" value="UPF0045 PROTEIN ECM15"/>
    <property type="match status" value="1"/>
</dbReference>
<name>A0A2A2H7K1_METBR</name>
<keyword evidence="5" id="KW-1185">Reference proteome</keyword>
<evidence type="ECO:0000259" key="3">
    <source>
        <dbReference type="Pfam" id="PF01910"/>
    </source>
</evidence>
<comment type="caution">
    <text evidence="4">The sequence shown here is derived from an EMBL/GenBank/DDBJ whole genome shotgun (WGS) entry which is preliminary data.</text>
</comment>
<reference evidence="4 5" key="1">
    <citation type="journal article" date="2017" name="BMC Genomics">
        <title>Genomic analysis of methanogenic archaea reveals a shift towards energy conservation.</title>
        <authorList>
            <person name="Gilmore S.P."/>
            <person name="Henske J.K."/>
            <person name="Sexton J.A."/>
            <person name="Solomon K.V."/>
            <person name="Seppala S."/>
            <person name="Yoo J.I."/>
            <person name="Huyett L.M."/>
            <person name="Pressman A."/>
            <person name="Cogan J.Z."/>
            <person name="Kivenson V."/>
            <person name="Peng X."/>
            <person name="Tan Y."/>
            <person name="Valentine D.L."/>
            <person name="O'Malley M.A."/>
        </authorList>
    </citation>
    <scope>NUCLEOTIDE SEQUENCE [LARGE SCALE GENOMIC DNA]</scope>
    <source>
        <strain evidence="4 5">M.o.H.</strain>
    </source>
</reference>
<dbReference type="Gene3D" id="3.30.70.930">
    <property type="match status" value="1"/>
</dbReference>
<gene>
    <name evidence="4" type="ORF">ASJ80_13160</name>
</gene>
<dbReference type="GO" id="GO:0005829">
    <property type="term" value="C:cytosol"/>
    <property type="evidence" value="ECO:0007669"/>
    <property type="project" value="TreeGrafter"/>
</dbReference>
<dbReference type="InterPro" id="IPR029756">
    <property type="entry name" value="MTH1187/YkoF-like"/>
</dbReference>
<dbReference type="InterPro" id="IPR002767">
    <property type="entry name" value="Thiamine_BP"/>
</dbReference>
<dbReference type="PANTHER" id="PTHR33777:SF1">
    <property type="entry name" value="UPF0045 PROTEIN ECM15"/>
    <property type="match status" value="1"/>
</dbReference>
<comment type="similarity">
    <text evidence="1">Belongs to the UPF0045 family.</text>
</comment>
<accession>A0A2A2H7K1</accession>
<dbReference type="SUPFAM" id="SSF89957">
    <property type="entry name" value="MTH1187/YkoF-like"/>
    <property type="match status" value="1"/>
</dbReference>
<evidence type="ECO:0000313" key="5">
    <source>
        <dbReference type="Proteomes" id="UP000217784"/>
    </source>
</evidence>
<dbReference type="InterPro" id="IPR051614">
    <property type="entry name" value="UPF0045_domain"/>
</dbReference>
<evidence type="ECO:0000256" key="1">
    <source>
        <dbReference type="ARBA" id="ARBA00010272"/>
    </source>
</evidence>
<dbReference type="EMBL" id="LMVM01000012">
    <property type="protein sequence ID" value="PAV05223.1"/>
    <property type="molecule type" value="Genomic_DNA"/>
</dbReference>
<sequence>MISAELTIVPVGTCDTSISKYIAAATSALEDNGIKYKLTGMGTLIETNDPDKLFTAIKAAHESIFREGVQRVETHVKIDDRRDTDKTMEEKVGSVEQKMGK</sequence>
<dbReference type="AlphaFoldDB" id="A0A2A2H7K1"/>
<dbReference type="Proteomes" id="UP000217784">
    <property type="component" value="Unassembled WGS sequence"/>
</dbReference>
<dbReference type="NCBIfam" id="TIGR00106">
    <property type="entry name" value="MTH1187 family thiamine-binding protein"/>
    <property type="match status" value="1"/>
</dbReference>
<dbReference type="RefSeq" id="WP_083241042.1">
    <property type="nucleotide sequence ID" value="NZ_LMVM01000012.1"/>
</dbReference>